<dbReference type="EMBL" id="CAJOBR010003381">
    <property type="protein sequence ID" value="CAF4736072.1"/>
    <property type="molecule type" value="Genomic_DNA"/>
</dbReference>
<keyword evidence="12" id="KW-1185">Reference proteome</keyword>
<dbReference type="EMBL" id="CAJOBS010003110">
    <property type="protein sequence ID" value="CAF4845850.1"/>
    <property type="molecule type" value="Genomic_DNA"/>
</dbReference>
<dbReference type="Proteomes" id="UP000663838">
    <property type="component" value="Unassembled WGS sequence"/>
</dbReference>
<dbReference type="Proteomes" id="UP000663869">
    <property type="component" value="Unassembled WGS sequence"/>
</dbReference>
<dbReference type="EMBL" id="CAJNYV010005721">
    <property type="protein sequence ID" value="CAF3775893.1"/>
    <property type="molecule type" value="Genomic_DNA"/>
</dbReference>
<accession>A0A818E8M0</accession>
<evidence type="ECO:0000313" key="4">
    <source>
        <dbReference type="EMBL" id="CAF3633041.1"/>
    </source>
</evidence>
<dbReference type="EMBL" id="CAJNXB010005293">
    <property type="protein sequence ID" value="CAF3416800.1"/>
    <property type="molecule type" value="Genomic_DNA"/>
</dbReference>
<evidence type="ECO:0000313" key="10">
    <source>
        <dbReference type="EMBL" id="CAF4845850.1"/>
    </source>
</evidence>
<evidence type="ECO:0000313" key="2">
    <source>
        <dbReference type="EMBL" id="CAF3455446.1"/>
    </source>
</evidence>
<dbReference type="AlphaFoldDB" id="A0A818E8M0"/>
<organism evidence="2 11">
    <name type="scientific">Rotaria socialis</name>
    <dbReference type="NCBI Taxonomy" id="392032"/>
    <lineage>
        <taxon>Eukaryota</taxon>
        <taxon>Metazoa</taxon>
        <taxon>Spiralia</taxon>
        <taxon>Gnathifera</taxon>
        <taxon>Rotifera</taxon>
        <taxon>Eurotatoria</taxon>
        <taxon>Bdelloidea</taxon>
        <taxon>Philodinida</taxon>
        <taxon>Philodinidae</taxon>
        <taxon>Rotaria</taxon>
    </lineage>
</organism>
<evidence type="ECO:0000313" key="8">
    <source>
        <dbReference type="EMBL" id="CAF4512580.1"/>
    </source>
</evidence>
<reference evidence="2" key="1">
    <citation type="submission" date="2021-02" db="EMBL/GenBank/DDBJ databases">
        <authorList>
            <person name="Nowell W R."/>
        </authorList>
    </citation>
    <scope>NUCLEOTIDE SEQUENCE</scope>
</reference>
<dbReference type="Proteomes" id="UP000663833">
    <property type="component" value="Unassembled WGS sequence"/>
</dbReference>
<dbReference type="Proteomes" id="UP000663873">
    <property type="component" value="Unassembled WGS sequence"/>
</dbReference>
<dbReference type="EMBL" id="CAJNYD010004797">
    <property type="protein sequence ID" value="CAF3633041.1"/>
    <property type="molecule type" value="Genomic_DNA"/>
</dbReference>
<evidence type="ECO:0000313" key="9">
    <source>
        <dbReference type="EMBL" id="CAF4736072.1"/>
    </source>
</evidence>
<evidence type="ECO:0000313" key="7">
    <source>
        <dbReference type="EMBL" id="CAF4475214.1"/>
    </source>
</evidence>
<dbReference type="EMBL" id="CAJOBP010002670">
    <property type="protein sequence ID" value="CAF4367750.1"/>
    <property type="molecule type" value="Genomic_DNA"/>
</dbReference>
<dbReference type="Proteomes" id="UP000663865">
    <property type="component" value="Unassembled WGS sequence"/>
</dbReference>
<dbReference type="Proteomes" id="UP000663862">
    <property type="component" value="Unassembled WGS sequence"/>
</dbReference>
<dbReference type="Proteomes" id="UP000663848">
    <property type="component" value="Unassembled WGS sequence"/>
</dbReference>
<comment type="caution">
    <text evidence="2">The sequence shown here is derived from an EMBL/GenBank/DDBJ whole genome shotgun (WGS) entry which is preliminary data.</text>
</comment>
<evidence type="ECO:0000313" key="6">
    <source>
        <dbReference type="EMBL" id="CAF4367750.1"/>
    </source>
</evidence>
<protein>
    <submittedName>
        <fullName evidence="2">Uncharacterized protein</fullName>
    </submittedName>
</protein>
<sequence>MEQDIDDGIHYSDVKYKHKQEVDHIMVVAPPHLLNVSIKGNIATFDRLSKLFQLAPVSLESIKLNIRPCTIVDPNQIITIPAHIKFDYRIAYDSFELPADFNWSTHIDAFTQRPALRYEERVLCSVPSFTEKSVFRLLTPNIFITSPHILFLPKVHTLVFEYIKFRVNTDTVVFIRHTFPSIHTIVWRLSKLKLFTDLMPRHDKSNYCSLNRSQNTTRSAIVVSECDTYLFYMRF</sequence>
<proteinExistence type="predicted"/>
<dbReference type="Proteomes" id="UP000663872">
    <property type="component" value="Unassembled WGS sequence"/>
</dbReference>
<dbReference type="EMBL" id="CAJOBO010002950">
    <property type="protein sequence ID" value="CAF4475214.1"/>
    <property type="molecule type" value="Genomic_DNA"/>
</dbReference>
<gene>
    <name evidence="2" type="ORF">FME351_LOCUS13695</name>
    <name evidence="3" type="ORF">GRG538_LOCUS18336</name>
    <name evidence="7" type="ORF">HFQ381_LOCUS25770</name>
    <name evidence="5" type="ORF">KIK155_LOCUS31089</name>
    <name evidence="4" type="ORF">LUA448_LOCUS32023</name>
    <name evidence="9" type="ORF">QYT958_LOCUS19933</name>
    <name evidence="1" type="ORF">TIS948_LOCUS29091</name>
    <name evidence="10" type="ORF">TOA249_LOCUS26473</name>
    <name evidence="8" type="ORF">TSG867_LOCUS21976</name>
    <name evidence="6" type="ORF">UJA718_LOCUS16881</name>
</gene>
<name>A0A818E8M0_9BILA</name>
<evidence type="ECO:0000313" key="3">
    <source>
        <dbReference type="EMBL" id="CAF3513659.1"/>
    </source>
</evidence>
<evidence type="ECO:0000313" key="5">
    <source>
        <dbReference type="EMBL" id="CAF3775893.1"/>
    </source>
</evidence>
<evidence type="ECO:0000313" key="12">
    <source>
        <dbReference type="Proteomes" id="UP000663873"/>
    </source>
</evidence>
<evidence type="ECO:0000313" key="11">
    <source>
        <dbReference type="Proteomes" id="UP000663869"/>
    </source>
</evidence>
<evidence type="ECO:0000313" key="1">
    <source>
        <dbReference type="EMBL" id="CAF3416800.1"/>
    </source>
</evidence>
<dbReference type="EMBL" id="CAJNYT010002982">
    <property type="protein sequence ID" value="CAF3513659.1"/>
    <property type="molecule type" value="Genomic_DNA"/>
</dbReference>
<dbReference type="EMBL" id="CAJOBQ010001745">
    <property type="protein sequence ID" value="CAF4512580.1"/>
    <property type="molecule type" value="Genomic_DNA"/>
</dbReference>
<dbReference type="EMBL" id="CAJNYU010001669">
    <property type="protein sequence ID" value="CAF3455446.1"/>
    <property type="molecule type" value="Genomic_DNA"/>
</dbReference>
<dbReference type="Proteomes" id="UP000663825">
    <property type="component" value="Unassembled WGS sequence"/>
</dbReference>
<dbReference type="Proteomes" id="UP000663851">
    <property type="component" value="Unassembled WGS sequence"/>
</dbReference>